<evidence type="ECO:0000259" key="1">
    <source>
        <dbReference type="Pfam" id="PF00149"/>
    </source>
</evidence>
<protein>
    <submittedName>
        <fullName evidence="2">Predicted calcineurin family phosphoesterase</fullName>
    </submittedName>
</protein>
<dbReference type="PATRIC" id="fig|167539.5.peg.1329"/>
<evidence type="ECO:0000313" key="3">
    <source>
        <dbReference type="Proteomes" id="UP000001420"/>
    </source>
</evidence>
<name>Q7VB33_PROMA</name>
<dbReference type="STRING" id="167539.Pro_1267"/>
<dbReference type="GO" id="GO:0016787">
    <property type="term" value="F:hydrolase activity"/>
    <property type="evidence" value="ECO:0007669"/>
    <property type="project" value="InterPro"/>
</dbReference>
<evidence type="ECO:0000313" key="2">
    <source>
        <dbReference type="EMBL" id="AAQ00311.1"/>
    </source>
</evidence>
<dbReference type="AlphaFoldDB" id="Q7VB33"/>
<dbReference type="InterPro" id="IPR029052">
    <property type="entry name" value="Metallo-depent_PP-like"/>
</dbReference>
<dbReference type="EnsemblBacteria" id="AAQ00311">
    <property type="protein sequence ID" value="AAQ00311"/>
    <property type="gene ID" value="Pro_1267"/>
</dbReference>
<dbReference type="OrthoDB" id="541851at2"/>
<keyword evidence="3" id="KW-1185">Reference proteome</keyword>
<dbReference type="SUPFAM" id="SSF56300">
    <property type="entry name" value="Metallo-dependent phosphatases"/>
    <property type="match status" value="1"/>
</dbReference>
<dbReference type="HOGENOM" id="CLU_949503_0_0_3"/>
<dbReference type="EMBL" id="AE017126">
    <property type="protein sequence ID" value="AAQ00311.1"/>
    <property type="molecule type" value="Genomic_DNA"/>
</dbReference>
<sequence>MFYSHLKRKIIYLLLFFISISLINKYSNFKFKALLISKYTQIKPYIVTYKMQSCNIKKTTRVPKGSTVVIGHAYGNQSSSNHYISKKLESFLDKNIDNINQIILTGDVFSIPTKRKWAKLYQNYNIKADLIISPGNHDVGFNNKYLRDIFYNASILNRKIPYRINSSGFDLIVEDSTISNWIINKSTIDLINSSSKNNSTILLRHHIPIQELVILANSMEGYKGDLPTATQLSKSIKVPITIISGDGGAFFNQPRLMCKKYNNITFIVNGIGNFDNDKIIILYKNRIYKYNLK</sequence>
<dbReference type="Gene3D" id="3.60.21.10">
    <property type="match status" value="1"/>
</dbReference>
<dbReference type="KEGG" id="pma:Pro_1267"/>
<organism evidence="2 3">
    <name type="scientific">Prochlorococcus marinus (strain SARG / CCMP1375 / SS120)</name>
    <dbReference type="NCBI Taxonomy" id="167539"/>
    <lineage>
        <taxon>Bacteria</taxon>
        <taxon>Bacillati</taxon>
        <taxon>Cyanobacteriota</taxon>
        <taxon>Cyanophyceae</taxon>
        <taxon>Synechococcales</taxon>
        <taxon>Prochlorococcaceae</taxon>
        <taxon>Prochlorococcus</taxon>
    </lineage>
</organism>
<accession>Q7VB33</accession>
<dbReference type="Proteomes" id="UP000001420">
    <property type="component" value="Chromosome"/>
</dbReference>
<dbReference type="CDD" id="cd00838">
    <property type="entry name" value="MPP_superfamily"/>
    <property type="match status" value="1"/>
</dbReference>
<proteinExistence type="predicted"/>
<dbReference type="InterPro" id="IPR004843">
    <property type="entry name" value="Calcineurin-like_PHP"/>
</dbReference>
<dbReference type="Pfam" id="PF00149">
    <property type="entry name" value="Metallophos"/>
    <property type="match status" value="1"/>
</dbReference>
<feature type="domain" description="Calcineurin-like phosphoesterase" evidence="1">
    <location>
        <begin position="87"/>
        <end position="182"/>
    </location>
</feature>
<gene>
    <name evidence="2" type="ordered locus">Pro_1267</name>
</gene>
<reference evidence="2 3" key="1">
    <citation type="journal article" date="2003" name="Proc. Natl. Acad. Sci. U.S.A.">
        <title>Genome sequence of the cyanobacterium Prochlorococcus marinus SS120, a nearly minimal oxyphototrophic genome.</title>
        <authorList>
            <person name="Dufresne A."/>
            <person name="Salanoubat M."/>
            <person name="Partensky F."/>
            <person name="Artiguenave F."/>
            <person name="Axmann I.M."/>
            <person name="Barbe V."/>
            <person name="Duprat S."/>
            <person name="Galperin M.Y."/>
            <person name="Koonin E.V."/>
            <person name="Le Gall F."/>
            <person name="Makarova K.S."/>
            <person name="Ostrowski M."/>
            <person name="Oztas S."/>
            <person name="Robert C."/>
            <person name="Rogozin I.B."/>
            <person name="Scanlan D.J."/>
            <person name="Tandeau de Marsac N."/>
            <person name="Weissenbach J."/>
            <person name="Wincker P."/>
            <person name="Wolf Y.I."/>
            <person name="Hess W.R."/>
        </authorList>
    </citation>
    <scope>NUCLEOTIDE SEQUENCE [LARGE SCALE GENOMIC DNA]</scope>
    <source>
        <strain evidence="3">SARG / CCMP1375 / SS120</strain>
    </source>
</reference>